<feature type="transmembrane region" description="Helical" evidence="6">
    <location>
        <begin position="264"/>
        <end position="281"/>
    </location>
</feature>
<evidence type="ECO:0000256" key="1">
    <source>
        <dbReference type="ARBA" id="ARBA00004141"/>
    </source>
</evidence>
<dbReference type="Gene3D" id="1.10.3730.20">
    <property type="match status" value="1"/>
</dbReference>
<feature type="transmembrane region" description="Helical" evidence="6">
    <location>
        <begin position="29"/>
        <end position="47"/>
    </location>
</feature>
<protein>
    <submittedName>
        <fullName evidence="7">EamA/RhaT family transporter</fullName>
    </submittedName>
</protein>
<dbReference type="InterPro" id="IPR037185">
    <property type="entry name" value="EmrE-like"/>
</dbReference>
<feature type="transmembrane region" description="Helical" evidence="6">
    <location>
        <begin position="143"/>
        <end position="163"/>
    </location>
</feature>
<keyword evidence="4 6" id="KW-1133">Transmembrane helix</keyword>
<reference evidence="8" key="1">
    <citation type="journal article" date="2019" name="Int. J. Syst. Evol. Microbiol.">
        <title>The Global Catalogue of Microorganisms (GCM) 10K type strain sequencing project: providing services to taxonomists for standard genome sequencing and annotation.</title>
        <authorList>
            <consortium name="The Broad Institute Genomics Platform"/>
            <consortium name="The Broad Institute Genome Sequencing Center for Infectious Disease"/>
            <person name="Wu L."/>
            <person name="Ma J."/>
        </authorList>
    </citation>
    <scope>NUCLEOTIDE SEQUENCE [LARGE SCALE GENOMIC DNA]</scope>
    <source>
        <strain evidence="8">CCUG 53762</strain>
    </source>
</reference>
<feature type="transmembrane region" description="Helical" evidence="6">
    <location>
        <begin position="59"/>
        <end position="78"/>
    </location>
</feature>
<dbReference type="PANTHER" id="PTHR32322">
    <property type="entry name" value="INNER MEMBRANE TRANSPORTER"/>
    <property type="match status" value="1"/>
</dbReference>
<accession>A0ABW4IIE6</accession>
<keyword evidence="8" id="KW-1185">Reference proteome</keyword>
<dbReference type="SUPFAM" id="SSF103481">
    <property type="entry name" value="Multidrug resistance efflux transporter EmrE"/>
    <property type="match status" value="2"/>
</dbReference>
<evidence type="ECO:0000256" key="5">
    <source>
        <dbReference type="ARBA" id="ARBA00023136"/>
    </source>
</evidence>
<feature type="transmembrane region" description="Helical" evidence="6">
    <location>
        <begin position="236"/>
        <end position="257"/>
    </location>
</feature>
<feature type="transmembrane region" description="Helical" evidence="6">
    <location>
        <begin position="205"/>
        <end position="224"/>
    </location>
</feature>
<keyword evidence="5 6" id="KW-0472">Membrane</keyword>
<organism evidence="7 8">
    <name type="scientific">Pseudopedobacter beijingensis</name>
    <dbReference type="NCBI Taxonomy" id="1207056"/>
    <lineage>
        <taxon>Bacteria</taxon>
        <taxon>Pseudomonadati</taxon>
        <taxon>Bacteroidota</taxon>
        <taxon>Sphingobacteriia</taxon>
        <taxon>Sphingobacteriales</taxon>
        <taxon>Sphingobacteriaceae</taxon>
        <taxon>Pseudopedobacter</taxon>
    </lineage>
</organism>
<evidence type="ECO:0000256" key="4">
    <source>
        <dbReference type="ARBA" id="ARBA00022989"/>
    </source>
</evidence>
<dbReference type="Proteomes" id="UP001597118">
    <property type="component" value="Unassembled WGS sequence"/>
</dbReference>
<comment type="caution">
    <text evidence="7">The sequence shown here is derived from an EMBL/GenBank/DDBJ whole genome shotgun (WGS) entry which is preliminary data.</text>
</comment>
<dbReference type="InterPro" id="IPR050638">
    <property type="entry name" value="AA-Vitamin_Transporters"/>
</dbReference>
<feature type="transmembrane region" description="Helical" evidence="6">
    <location>
        <begin position="175"/>
        <end position="193"/>
    </location>
</feature>
<dbReference type="RefSeq" id="WP_379664232.1">
    <property type="nucleotide sequence ID" value="NZ_JBHUDG010000051.1"/>
</dbReference>
<name>A0ABW4IIE6_9SPHI</name>
<comment type="subcellular location">
    <subcellularLocation>
        <location evidence="1">Membrane</location>
        <topology evidence="1">Multi-pass membrane protein</topology>
    </subcellularLocation>
</comment>
<evidence type="ECO:0000313" key="8">
    <source>
        <dbReference type="Proteomes" id="UP001597118"/>
    </source>
</evidence>
<evidence type="ECO:0000256" key="6">
    <source>
        <dbReference type="SAM" id="Phobius"/>
    </source>
</evidence>
<evidence type="ECO:0000313" key="7">
    <source>
        <dbReference type="EMBL" id="MFD1631910.1"/>
    </source>
</evidence>
<gene>
    <name evidence="7" type="ORF">ACFSAH_18710</name>
</gene>
<feature type="transmembrane region" description="Helical" evidence="6">
    <location>
        <begin position="85"/>
        <end position="108"/>
    </location>
</feature>
<sequence length="282" mass="31760">MIYLIIAIILSVTVSVNLKLLRRYYTDSYQAIVFNYPSALALSYFFFRPNLQAIPATNQWTLFFVTALMMLSIFYFISKSIQTSGIVITAISQRLSLIIPVIAAFLLFDETFTLLKFIGLIIGFLAIYFSVPSGKFGSKNINFWYPVIVFSGTGILDIFFNHITKFSNLSFTDCLFYIFSIAAILGFLSLIYLKITNRLGFQWRAVFAGLLLGVFNFGSIYFYIKALKIEHDKPSVVFSAMDIGVIALGSVVGFMLFKEKLSKINKVGLFLAIIAICILTFA</sequence>
<proteinExistence type="inferred from homology"/>
<evidence type="ECO:0000256" key="3">
    <source>
        <dbReference type="ARBA" id="ARBA00022692"/>
    </source>
</evidence>
<comment type="similarity">
    <text evidence="2">Belongs to the EamA transporter family.</text>
</comment>
<dbReference type="PANTHER" id="PTHR32322:SF2">
    <property type="entry name" value="EAMA DOMAIN-CONTAINING PROTEIN"/>
    <property type="match status" value="1"/>
</dbReference>
<dbReference type="EMBL" id="JBHUDG010000051">
    <property type="protein sequence ID" value="MFD1631910.1"/>
    <property type="molecule type" value="Genomic_DNA"/>
</dbReference>
<feature type="transmembrane region" description="Helical" evidence="6">
    <location>
        <begin position="114"/>
        <end position="131"/>
    </location>
</feature>
<evidence type="ECO:0000256" key="2">
    <source>
        <dbReference type="ARBA" id="ARBA00007362"/>
    </source>
</evidence>
<keyword evidence="3 6" id="KW-0812">Transmembrane</keyword>